<evidence type="ECO:0000256" key="1">
    <source>
        <dbReference type="SAM" id="Phobius"/>
    </source>
</evidence>
<dbReference type="Proteomes" id="UP000054538">
    <property type="component" value="Unassembled WGS sequence"/>
</dbReference>
<dbReference type="Pfam" id="PF20151">
    <property type="entry name" value="DUF6533"/>
    <property type="match status" value="1"/>
</dbReference>
<sequence length="228" mass="25392">MSTNSSSPNISNVAASELLNYGTVSVLVVWIYEYAITFDDEVQPGKSCHPPGHRADVFKVMFVSESKWNIVKIIYLVCRYLMFPFVITNIFHFLQFGLSLEACRSYFTFNLFAGMTIIICAECREILNPLIPSAKHQSAVIFLARTYALWNRTRAALIIIVVNFMAFLVPIVVILVLFNSAVTVMPVSGATSCDDVSQSHIIVWVYIILVVGEAGVCRDLSLMISTSS</sequence>
<evidence type="ECO:0000313" key="3">
    <source>
        <dbReference type="EMBL" id="KIK82138.1"/>
    </source>
</evidence>
<protein>
    <recommendedName>
        <fullName evidence="2">DUF6533 domain-containing protein</fullName>
    </recommendedName>
</protein>
<dbReference type="EMBL" id="KN825672">
    <property type="protein sequence ID" value="KIK82138.1"/>
    <property type="molecule type" value="Genomic_DNA"/>
</dbReference>
<reference evidence="4" key="2">
    <citation type="submission" date="2015-01" db="EMBL/GenBank/DDBJ databases">
        <title>Evolutionary Origins and Diversification of the Mycorrhizal Mutualists.</title>
        <authorList>
            <consortium name="DOE Joint Genome Institute"/>
            <consortium name="Mycorrhizal Genomics Consortium"/>
            <person name="Kohler A."/>
            <person name="Kuo A."/>
            <person name="Nagy L.G."/>
            <person name="Floudas D."/>
            <person name="Copeland A."/>
            <person name="Barry K.W."/>
            <person name="Cichocki N."/>
            <person name="Veneault-Fourrey C."/>
            <person name="LaButti K."/>
            <person name="Lindquist E.A."/>
            <person name="Lipzen A."/>
            <person name="Lundell T."/>
            <person name="Morin E."/>
            <person name="Murat C."/>
            <person name="Riley R."/>
            <person name="Ohm R."/>
            <person name="Sun H."/>
            <person name="Tunlid A."/>
            <person name="Henrissat B."/>
            <person name="Grigoriev I.V."/>
            <person name="Hibbett D.S."/>
            <person name="Martin F."/>
        </authorList>
    </citation>
    <scope>NUCLEOTIDE SEQUENCE [LARGE SCALE GENOMIC DNA]</scope>
    <source>
        <strain evidence="4">Ve08.2h10</strain>
    </source>
</reference>
<gene>
    <name evidence="3" type="ORF">PAXRUDRAFT_14883</name>
</gene>
<keyword evidence="1" id="KW-1133">Transmembrane helix</keyword>
<name>A0A0D0D247_9AGAM</name>
<evidence type="ECO:0000313" key="4">
    <source>
        <dbReference type="Proteomes" id="UP000054538"/>
    </source>
</evidence>
<keyword evidence="1" id="KW-0812">Transmembrane</keyword>
<feature type="domain" description="DUF6533" evidence="2">
    <location>
        <begin position="21"/>
        <end position="83"/>
    </location>
</feature>
<organism evidence="3 4">
    <name type="scientific">Paxillus rubicundulus Ve08.2h10</name>
    <dbReference type="NCBI Taxonomy" id="930991"/>
    <lineage>
        <taxon>Eukaryota</taxon>
        <taxon>Fungi</taxon>
        <taxon>Dikarya</taxon>
        <taxon>Basidiomycota</taxon>
        <taxon>Agaricomycotina</taxon>
        <taxon>Agaricomycetes</taxon>
        <taxon>Agaricomycetidae</taxon>
        <taxon>Boletales</taxon>
        <taxon>Paxilineae</taxon>
        <taxon>Paxillaceae</taxon>
        <taxon>Paxillus</taxon>
    </lineage>
</organism>
<keyword evidence="1" id="KW-0472">Membrane</keyword>
<keyword evidence="4" id="KW-1185">Reference proteome</keyword>
<feature type="transmembrane region" description="Helical" evidence="1">
    <location>
        <begin position="198"/>
        <end position="217"/>
    </location>
</feature>
<reference evidence="3 4" key="1">
    <citation type="submission" date="2014-04" db="EMBL/GenBank/DDBJ databases">
        <authorList>
            <consortium name="DOE Joint Genome Institute"/>
            <person name="Kuo A."/>
            <person name="Kohler A."/>
            <person name="Jargeat P."/>
            <person name="Nagy L.G."/>
            <person name="Floudas D."/>
            <person name="Copeland A."/>
            <person name="Barry K.W."/>
            <person name="Cichocki N."/>
            <person name="Veneault-Fourrey C."/>
            <person name="LaButti K."/>
            <person name="Lindquist E.A."/>
            <person name="Lipzen A."/>
            <person name="Lundell T."/>
            <person name="Morin E."/>
            <person name="Murat C."/>
            <person name="Sun H."/>
            <person name="Tunlid A."/>
            <person name="Henrissat B."/>
            <person name="Grigoriev I.V."/>
            <person name="Hibbett D.S."/>
            <person name="Martin F."/>
            <person name="Nordberg H.P."/>
            <person name="Cantor M.N."/>
            <person name="Hua S.X."/>
        </authorList>
    </citation>
    <scope>NUCLEOTIDE SEQUENCE [LARGE SCALE GENOMIC DNA]</scope>
    <source>
        <strain evidence="3 4">Ve08.2h10</strain>
    </source>
</reference>
<dbReference type="HOGENOM" id="CLU_089392_0_0_1"/>
<evidence type="ECO:0000259" key="2">
    <source>
        <dbReference type="Pfam" id="PF20151"/>
    </source>
</evidence>
<dbReference type="InParanoid" id="A0A0D0D247"/>
<feature type="transmembrane region" description="Helical" evidence="1">
    <location>
        <begin position="106"/>
        <end position="127"/>
    </location>
</feature>
<feature type="transmembrane region" description="Helical" evidence="1">
    <location>
        <begin position="155"/>
        <end position="178"/>
    </location>
</feature>
<dbReference type="InterPro" id="IPR045340">
    <property type="entry name" value="DUF6533"/>
</dbReference>
<dbReference type="OrthoDB" id="3350812at2759"/>
<dbReference type="AlphaFoldDB" id="A0A0D0D247"/>
<proteinExistence type="predicted"/>
<accession>A0A0D0D247</accession>
<feature type="transmembrane region" description="Helical" evidence="1">
    <location>
        <begin position="73"/>
        <end position="94"/>
    </location>
</feature>